<keyword evidence="2" id="KW-1185">Reference proteome</keyword>
<organism evidence="1 2">
    <name type="scientific">Mycteria americana</name>
    <name type="common">Wood stork</name>
    <dbReference type="NCBI Taxonomy" id="33587"/>
    <lineage>
        <taxon>Eukaryota</taxon>
        <taxon>Metazoa</taxon>
        <taxon>Chordata</taxon>
        <taxon>Craniata</taxon>
        <taxon>Vertebrata</taxon>
        <taxon>Euteleostomi</taxon>
        <taxon>Archelosauria</taxon>
        <taxon>Archosauria</taxon>
        <taxon>Dinosauria</taxon>
        <taxon>Saurischia</taxon>
        <taxon>Theropoda</taxon>
        <taxon>Coelurosauria</taxon>
        <taxon>Aves</taxon>
        <taxon>Neognathae</taxon>
        <taxon>Neoaves</taxon>
        <taxon>Aequornithes</taxon>
        <taxon>Ciconiiformes</taxon>
        <taxon>Ciconiidae</taxon>
        <taxon>Mycteria</taxon>
    </lineage>
</organism>
<comment type="caution">
    <text evidence="1">The sequence shown here is derived from an EMBL/GenBank/DDBJ whole genome shotgun (WGS) entry which is preliminary data.</text>
</comment>
<dbReference type="EMBL" id="JAUNZN010000001">
    <property type="protein sequence ID" value="KAK4831729.1"/>
    <property type="molecule type" value="Genomic_DNA"/>
</dbReference>
<protein>
    <submittedName>
        <fullName evidence="1">Uncharacterized protein</fullName>
    </submittedName>
</protein>
<evidence type="ECO:0000313" key="1">
    <source>
        <dbReference type="EMBL" id="KAK4831729.1"/>
    </source>
</evidence>
<evidence type="ECO:0000313" key="2">
    <source>
        <dbReference type="Proteomes" id="UP001333110"/>
    </source>
</evidence>
<dbReference type="PANTHER" id="PTHR33332">
    <property type="entry name" value="REVERSE TRANSCRIPTASE DOMAIN-CONTAINING PROTEIN"/>
    <property type="match status" value="1"/>
</dbReference>
<dbReference type="AlphaFoldDB" id="A0AAN7NWN3"/>
<reference evidence="1 2" key="1">
    <citation type="journal article" date="2023" name="J. Hered.">
        <title>Chromosome-level genome of the wood stork (Mycteria americana) provides insight into avian chromosome evolution.</title>
        <authorList>
            <person name="Flamio R. Jr."/>
            <person name="Ramstad K.M."/>
        </authorList>
    </citation>
    <scope>NUCLEOTIDE SEQUENCE [LARGE SCALE GENOMIC DNA]</scope>
    <source>
        <strain evidence="1">JAX WOST 10</strain>
    </source>
</reference>
<gene>
    <name evidence="1" type="ORF">QYF61_018859</name>
</gene>
<proteinExistence type="predicted"/>
<dbReference type="Proteomes" id="UP001333110">
    <property type="component" value="Unassembled WGS sequence"/>
</dbReference>
<accession>A0AAN7NWN3</accession>
<sequence>MKCFKRDQNTKLMKLKNGKCEVLHLQRNKPVHQCGLGANCLESSCAEKGLGVLVHIKVTVSQQRALAGKKASSLLGCIRWSVASRSREAILPLYSAMVGHIWSAVSSAELPQEYKRKVGILDTVQQRAKRVIKELEHLLYKGRLRELGLFILKKRREGVSYQWVLMGETHSSQ</sequence>
<name>A0AAN7NWN3_MYCAM</name>